<dbReference type="EMBL" id="QPGR01000008">
    <property type="protein sequence ID" value="TBR80734.1"/>
    <property type="molecule type" value="Genomic_DNA"/>
</dbReference>
<proteinExistence type="predicted"/>
<dbReference type="Proteomes" id="UP000292583">
    <property type="component" value="Unassembled WGS sequence"/>
</dbReference>
<gene>
    <name evidence="1" type="ORF">DU473_05120</name>
</gene>
<dbReference type="AlphaFoldDB" id="A0A4Q9JTS7"/>
<dbReference type="OrthoDB" id="49105at2"/>
<accession>A0A4Q9JTS7</accession>
<evidence type="ECO:0000313" key="1">
    <source>
        <dbReference type="EMBL" id="TBR80734.1"/>
    </source>
</evidence>
<name>A0A4Q9JTS7_9BACT</name>
<reference evidence="1 2" key="1">
    <citation type="submission" date="2018-07" db="EMBL/GenBank/DDBJ databases">
        <title>Campylobacter zealandensis sp. nov., isolated from birds and water in New Zealand.</title>
        <authorList>
            <person name="Wilkinson D.A."/>
            <person name="Biggs P.J."/>
            <person name="French N.P."/>
            <person name="Midwinter A.C."/>
        </authorList>
    </citation>
    <scope>NUCLEOTIDE SEQUENCE [LARGE SCALE GENOMIC DNA]</scope>
    <source>
        <strain evidence="1 2">B423b</strain>
    </source>
</reference>
<protein>
    <recommendedName>
        <fullName evidence="3">Hydrogenase-4 component G</fullName>
    </recommendedName>
</protein>
<evidence type="ECO:0000313" key="2">
    <source>
        <dbReference type="Proteomes" id="UP000292583"/>
    </source>
</evidence>
<organism evidence="1 2">
    <name type="scientific">Campylobacter novaezeelandiae</name>
    <dbReference type="NCBI Taxonomy" id="2267891"/>
    <lineage>
        <taxon>Bacteria</taxon>
        <taxon>Pseudomonadati</taxon>
        <taxon>Campylobacterota</taxon>
        <taxon>Epsilonproteobacteria</taxon>
        <taxon>Campylobacterales</taxon>
        <taxon>Campylobacteraceae</taxon>
        <taxon>Campylobacter</taxon>
    </lineage>
</organism>
<sequence length="204" mass="22225">MQINAYSNVAMQINNNKLSSQTRETNTQSANSSKNIDKKVLDQLSAIGGKGMSAIYLAEFEQKAFNAVSGSMSAQNGVFNLFYQDDLSKAQGILSGIDFASIGYFGKNPMNMNSNELEDLLGENGFFGVQNTADRIADFVIQGAGNDAEKLKKGIEGMKRGFEEASKMWGGKLPQISQDTMDKALEKVNQRLDELGGKTLDIQI</sequence>
<evidence type="ECO:0008006" key="3">
    <source>
        <dbReference type="Google" id="ProtNLM"/>
    </source>
</evidence>
<keyword evidence="2" id="KW-1185">Reference proteome</keyword>
<dbReference type="RefSeq" id="WP_131163730.1">
    <property type="nucleotide sequence ID" value="NZ_CP076657.1"/>
</dbReference>
<comment type="caution">
    <text evidence="1">The sequence shown here is derived from an EMBL/GenBank/DDBJ whole genome shotgun (WGS) entry which is preliminary data.</text>
</comment>